<keyword evidence="1" id="KW-0813">Transport</keyword>
<dbReference type="InterPro" id="IPR027417">
    <property type="entry name" value="P-loop_NTPase"/>
</dbReference>
<accession>A0A376H0F1</accession>
<dbReference type="PANTHER" id="PTHR42939:SF1">
    <property type="entry name" value="ABC TRANSPORTER ATP-BINDING PROTEIN ALBC-RELATED"/>
    <property type="match status" value="1"/>
</dbReference>
<evidence type="ECO:0000256" key="3">
    <source>
        <dbReference type="ARBA" id="ARBA00022840"/>
    </source>
</evidence>
<feature type="domain" description="ABC transporter" evidence="4">
    <location>
        <begin position="4"/>
        <end position="228"/>
    </location>
</feature>
<gene>
    <name evidence="5" type="primary">ecsA_1</name>
    <name evidence="5" type="ORF">NCTC12360_00072</name>
</gene>
<dbReference type="AlphaFoldDB" id="A0A376H0F1"/>
<dbReference type="Proteomes" id="UP000254807">
    <property type="component" value="Unassembled WGS sequence"/>
</dbReference>
<dbReference type="InterPro" id="IPR017871">
    <property type="entry name" value="ABC_transporter-like_CS"/>
</dbReference>
<evidence type="ECO:0000313" key="5">
    <source>
        <dbReference type="EMBL" id="STD81659.1"/>
    </source>
</evidence>
<dbReference type="GO" id="GO:0005524">
    <property type="term" value="F:ATP binding"/>
    <property type="evidence" value="ECO:0007669"/>
    <property type="project" value="UniProtKB-KW"/>
</dbReference>
<protein>
    <submittedName>
        <fullName evidence="5">ABC transporter ATP-binding protein</fullName>
    </submittedName>
</protein>
<evidence type="ECO:0000313" key="6">
    <source>
        <dbReference type="Proteomes" id="UP000254807"/>
    </source>
</evidence>
<dbReference type="SMART" id="SM00382">
    <property type="entry name" value="AAA"/>
    <property type="match status" value="1"/>
</dbReference>
<name>A0A376H0F1_ENTGA</name>
<sequence>MGKIDISNLTRDYGNGKGIFDLSFSVETGAFGFLGPNGAGKTTTIRHLMGFIKPQSGSCSINGLDCWQQREQIQRNLGYIPGEMTFFDEMTGTEFITFIAKYRGNTENGRAKELLDRFELDPNGKIKKMSKGMKQKIGIVVAFMHDPEILILDEPTSGLDPLMQSRFIDLITEEKKRGKTILMSSHMFEEVERTCDRIGIIRAGKLVALDSTDTLREKHLRRYTVTLPNEQLAVAFAADFNGEIDPAQPSQVQVSTSQTLEQIFMDYYGGEEK</sequence>
<dbReference type="PROSITE" id="PS00211">
    <property type="entry name" value="ABC_TRANSPORTER_1"/>
    <property type="match status" value="1"/>
</dbReference>
<dbReference type="SUPFAM" id="SSF52540">
    <property type="entry name" value="P-loop containing nucleoside triphosphate hydrolases"/>
    <property type="match status" value="1"/>
</dbReference>
<evidence type="ECO:0000259" key="4">
    <source>
        <dbReference type="PROSITE" id="PS50893"/>
    </source>
</evidence>
<dbReference type="RefSeq" id="WP_060814112.1">
    <property type="nucleotide sequence ID" value="NZ_JARPZP010000001.1"/>
</dbReference>
<dbReference type="InterPro" id="IPR003439">
    <property type="entry name" value="ABC_transporter-like_ATP-bd"/>
</dbReference>
<keyword evidence="6" id="KW-1185">Reference proteome</keyword>
<dbReference type="GO" id="GO:0016887">
    <property type="term" value="F:ATP hydrolysis activity"/>
    <property type="evidence" value="ECO:0007669"/>
    <property type="project" value="InterPro"/>
</dbReference>
<dbReference type="CDD" id="cd03230">
    <property type="entry name" value="ABC_DR_subfamily_A"/>
    <property type="match status" value="1"/>
</dbReference>
<dbReference type="OrthoDB" id="9804819at2"/>
<organism evidence="5 6">
    <name type="scientific">Enterococcus gallinarum</name>
    <dbReference type="NCBI Taxonomy" id="1353"/>
    <lineage>
        <taxon>Bacteria</taxon>
        <taxon>Bacillati</taxon>
        <taxon>Bacillota</taxon>
        <taxon>Bacilli</taxon>
        <taxon>Lactobacillales</taxon>
        <taxon>Enterococcaceae</taxon>
        <taxon>Enterococcus</taxon>
    </lineage>
</organism>
<proteinExistence type="predicted"/>
<reference evidence="5 6" key="1">
    <citation type="submission" date="2018-06" db="EMBL/GenBank/DDBJ databases">
        <authorList>
            <consortium name="Pathogen Informatics"/>
            <person name="Doyle S."/>
        </authorList>
    </citation>
    <scope>NUCLEOTIDE SEQUENCE [LARGE SCALE GENOMIC DNA]</scope>
    <source>
        <strain evidence="5 6">NCTC12360</strain>
    </source>
</reference>
<dbReference type="InterPro" id="IPR003593">
    <property type="entry name" value="AAA+_ATPase"/>
</dbReference>
<dbReference type="Gene3D" id="3.40.50.300">
    <property type="entry name" value="P-loop containing nucleotide triphosphate hydrolases"/>
    <property type="match status" value="1"/>
</dbReference>
<evidence type="ECO:0000256" key="1">
    <source>
        <dbReference type="ARBA" id="ARBA00022448"/>
    </source>
</evidence>
<dbReference type="PROSITE" id="PS50893">
    <property type="entry name" value="ABC_TRANSPORTER_2"/>
    <property type="match status" value="1"/>
</dbReference>
<evidence type="ECO:0000256" key="2">
    <source>
        <dbReference type="ARBA" id="ARBA00022741"/>
    </source>
</evidence>
<dbReference type="InterPro" id="IPR051782">
    <property type="entry name" value="ABC_Transporter_VariousFunc"/>
</dbReference>
<keyword evidence="2" id="KW-0547">Nucleotide-binding</keyword>
<keyword evidence="3 5" id="KW-0067">ATP-binding</keyword>
<dbReference type="PANTHER" id="PTHR42939">
    <property type="entry name" value="ABC TRANSPORTER ATP-BINDING PROTEIN ALBC-RELATED"/>
    <property type="match status" value="1"/>
</dbReference>
<dbReference type="EMBL" id="UFYW01000001">
    <property type="protein sequence ID" value="STD81659.1"/>
    <property type="molecule type" value="Genomic_DNA"/>
</dbReference>
<dbReference type="Pfam" id="PF00005">
    <property type="entry name" value="ABC_tran"/>
    <property type="match status" value="1"/>
</dbReference>